<keyword evidence="1" id="KW-1133">Transmembrane helix</keyword>
<protein>
    <submittedName>
        <fullName evidence="2">Uncharacterized protein</fullName>
    </submittedName>
</protein>
<name>A0A3Q2CFW2_CYPVA</name>
<dbReference type="AlphaFoldDB" id="A0A3Q2CFW2"/>
<proteinExistence type="predicted"/>
<dbReference type="Ensembl" id="ENSCVAT00000009269.1">
    <property type="protein sequence ID" value="ENSCVAP00000003892.1"/>
    <property type="gene ID" value="ENSCVAG00000005149.1"/>
</dbReference>
<evidence type="ECO:0000313" key="3">
    <source>
        <dbReference type="Proteomes" id="UP000265020"/>
    </source>
</evidence>
<keyword evidence="1" id="KW-0812">Transmembrane</keyword>
<sequence>ADKGSSPDLKARLLVLLYIKLKNMFLLFIGSTFNLRVQVNDMLSRQPLSRAALDLFVNHRLNSTALSEEDGSVRLPVLWWKFRIDLQGKEVLMGFKLLCTSISPTELLLFIYDDLYSVLHSMTPLRHFHTYPGVFFQLRPVQVRYKSNSHPLFFCIVGTLYCAWAM</sequence>
<evidence type="ECO:0000313" key="2">
    <source>
        <dbReference type="Ensembl" id="ENSCVAP00000003892.1"/>
    </source>
</evidence>
<evidence type="ECO:0000256" key="1">
    <source>
        <dbReference type="SAM" id="Phobius"/>
    </source>
</evidence>
<reference evidence="2" key="1">
    <citation type="submission" date="2025-08" db="UniProtKB">
        <authorList>
            <consortium name="Ensembl"/>
        </authorList>
    </citation>
    <scope>IDENTIFICATION</scope>
</reference>
<keyword evidence="3" id="KW-1185">Reference proteome</keyword>
<keyword evidence="1" id="KW-0472">Membrane</keyword>
<reference evidence="2" key="2">
    <citation type="submission" date="2025-09" db="UniProtKB">
        <authorList>
            <consortium name="Ensembl"/>
        </authorList>
    </citation>
    <scope>IDENTIFICATION</scope>
</reference>
<accession>A0A3Q2CFW2</accession>
<feature type="transmembrane region" description="Helical" evidence="1">
    <location>
        <begin position="15"/>
        <end position="35"/>
    </location>
</feature>
<organism evidence="2 3">
    <name type="scientific">Cyprinodon variegatus</name>
    <name type="common">Sheepshead minnow</name>
    <dbReference type="NCBI Taxonomy" id="28743"/>
    <lineage>
        <taxon>Eukaryota</taxon>
        <taxon>Metazoa</taxon>
        <taxon>Chordata</taxon>
        <taxon>Craniata</taxon>
        <taxon>Vertebrata</taxon>
        <taxon>Euteleostomi</taxon>
        <taxon>Actinopterygii</taxon>
        <taxon>Neopterygii</taxon>
        <taxon>Teleostei</taxon>
        <taxon>Neoteleostei</taxon>
        <taxon>Acanthomorphata</taxon>
        <taxon>Ovalentaria</taxon>
        <taxon>Atherinomorphae</taxon>
        <taxon>Cyprinodontiformes</taxon>
        <taxon>Cyprinodontidae</taxon>
        <taxon>Cyprinodon</taxon>
    </lineage>
</organism>
<dbReference type="Proteomes" id="UP000265020">
    <property type="component" value="Unassembled WGS sequence"/>
</dbReference>